<dbReference type="EMBL" id="GBXM01065857">
    <property type="protein sequence ID" value="JAH42720.1"/>
    <property type="molecule type" value="Transcribed_RNA"/>
</dbReference>
<protein>
    <submittedName>
        <fullName evidence="1">Uncharacterized protein</fullName>
    </submittedName>
</protein>
<proteinExistence type="predicted"/>
<organism evidence="1">
    <name type="scientific">Anguilla anguilla</name>
    <name type="common">European freshwater eel</name>
    <name type="synonym">Muraena anguilla</name>
    <dbReference type="NCBI Taxonomy" id="7936"/>
    <lineage>
        <taxon>Eukaryota</taxon>
        <taxon>Metazoa</taxon>
        <taxon>Chordata</taxon>
        <taxon>Craniata</taxon>
        <taxon>Vertebrata</taxon>
        <taxon>Euteleostomi</taxon>
        <taxon>Actinopterygii</taxon>
        <taxon>Neopterygii</taxon>
        <taxon>Teleostei</taxon>
        <taxon>Anguilliformes</taxon>
        <taxon>Anguillidae</taxon>
        <taxon>Anguilla</taxon>
    </lineage>
</organism>
<accession>A0A0E9SPV3</accession>
<reference evidence="1" key="1">
    <citation type="submission" date="2014-11" db="EMBL/GenBank/DDBJ databases">
        <authorList>
            <person name="Amaro Gonzalez C."/>
        </authorList>
    </citation>
    <scope>NUCLEOTIDE SEQUENCE</scope>
</reference>
<name>A0A0E9SPV3_ANGAN</name>
<reference evidence="1" key="2">
    <citation type="journal article" date="2015" name="Fish Shellfish Immunol.">
        <title>Early steps in the European eel (Anguilla anguilla)-Vibrio vulnificus interaction in the gills: Role of the RtxA13 toxin.</title>
        <authorList>
            <person name="Callol A."/>
            <person name="Pajuelo D."/>
            <person name="Ebbesson L."/>
            <person name="Teles M."/>
            <person name="MacKenzie S."/>
            <person name="Amaro C."/>
        </authorList>
    </citation>
    <scope>NUCLEOTIDE SEQUENCE</scope>
</reference>
<sequence length="50" mass="5710">MSVLRTRTGHVALKIVKTKLLCQAAVQIHSSGRNIFMPYTLSNVHFIKHY</sequence>
<dbReference type="AlphaFoldDB" id="A0A0E9SPV3"/>
<evidence type="ECO:0000313" key="1">
    <source>
        <dbReference type="EMBL" id="JAH42720.1"/>
    </source>
</evidence>
<dbReference type="EMBL" id="GBXM01074055">
    <property type="protein sequence ID" value="JAH34522.1"/>
    <property type="molecule type" value="Transcribed_RNA"/>
</dbReference>
<dbReference type="EMBL" id="GBXM01081099">
    <property type="protein sequence ID" value="JAH27478.1"/>
    <property type="molecule type" value="Transcribed_RNA"/>
</dbReference>